<dbReference type="SUPFAM" id="SSF49879">
    <property type="entry name" value="SMAD/FHA domain"/>
    <property type="match status" value="1"/>
</dbReference>
<evidence type="ECO:0000256" key="3">
    <source>
        <dbReference type="ARBA" id="ARBA00022840"/>
    </source>
</evidence>
<dbReference type="InterPro" id="IPR000253">
    <property type="entry name" value="FHA_dom"/>
</dbReference>
<proteinExistence type="inferred from homology"/>
<feature type="non-terminal residue" evidence="8">
    <location>
        <position position="1"/>
    </location>
</feature>
<name>A0A9P5CU42_CRYP1</name>
<reference evidence="8" key="1">
    <citation type="journal article" date="2020" name="Phytopathology">
        <title>Genome sequence of the chestnut blight fungus Cryphonectria parasitica EP155: A fundamental resource for an archetypical invasive plant pathogen.</title>
        <authorList>
            <person name="Crouch J.A."/>
            <person name="Dawe A."/>
            <person name="Aerts A."/>
            <person name="Barry K."/>
            <person name="Churchill A.C.L."/>
            <person name="Grimwood J."/>
            <person name="Hillman B."/>
            <person name="Milgroom M.G."/>
            <person name="Pangilinan J."/>
            <person name="Smith M."/>
            <person name="Salamov A."/>
            <person name="Schmutz J."/>
            <person name="Yadav J."/>
            <person name="Grigoriev I.V."/>
            <person name="Nuss D."/>
        </authorList>
    </citation>
    <scope>NUCLEOTIDE SEQUENCE</scope>
    <source>
        <strain evidence="8">EP155</strain>
    </source>
</reference>
<organism evidence="8 9">
    <name type="scientific">Cryphonectria parasitica (strain ATCC 38755 / EP155)</name>
    <dbReference type="NCBI Taxonomy" id="660469"/>
    <lineage>
        <taxon>Eukaryota</taxon>
        <taxon>Fungi</taxon>
        <taxon>Dikarya</taxon>
        <taxon>Ascomycota</taxon>
        <taxon>Pezizomycotina</taxon>
        <taxon>Sordariomycetes</taxon>
        <taxon>Sordariomycetidae</taxon>
        <taxon>Diaporthales</taxon>
        <taxon>Cryphonectriaceae</taxon>
        <taxon>Cryphonectria-Endothia species complex</taxon>
        <taxon>Cryphonectria</taxon>
    </lineage>
</organism>
<sequence length="410" mass="46537">VSRNHMEFYSILFEDGCDRLVYVRDRQSDNGTFVNGIRIGRPDKVEPGRLLEHGDTVTMKPYLSFKVKLPFQKRVEMTPIQKEEVKLFDGKYKVTDIILGQGASAEVRLAYDMKTGKQVACKIYDLQSDLGNGASSFVRKTMRSITMMSQIDHPNIASFKCAYKSVHTLYVFEELASGGDLFSLTSLYKRFMELEVRWMIRQVLEGLDYLHAKGVAHRDLKPENVLCMVSSKPAHRLALTDFGDAGSMKQGPLMDFVGTRGFQAPEMFQPTGAHDTAIDMWALGIMTAQLLAGSGRVSVLDDLEHLLPENPLIESLNFKAMFDEIKTMRGDAISACGQDFIRLCFETDPKERLTASDALKHPWINEPRNIRTLFESRAQQTRQGWNHRQCHVDLIRDLPNVLIPVTEHKE</sequence>
<evidence type="ECO:0000256" key="4">
    <source>
        <dbReference type="PROSITE-ProRule" id="PRU10141"/>
    </source>
</evidence>
<dbReference type="Pfam" id="PF00498">
    <property type="entry name" value="FHA"/>
    <property type="match status" value="1"/>
</dbReference>
<dbReference type="PANTHER" id="PTHR24347">
    <property type="entry name" value="SERINE/THREONINE-PROTEIN KINASE"/>
    <property type="match status" value="1"/>
</dbReference>
<dbReference type="PROSITE" id="PS00108">
    <property type="entry name" value="PROTEIN_KINASE_ST"/>
    <property type="match status" value="1"/>
</dbReference>
<dbReference type="RefSeq" id="XP_040781318.1">
    <property type="nucleotide sequence ID" value="XM_040915394.1"/>
</dbReference>
<dbReference type="SMART" id="SM00220">
    <property type="entry name" value="S_TKc"/>
    <property type="match status" value="1"/>
</dbReference>
<keyword evidence="3 4" id="KW-0067">ATP-binding</keyword>
<dbReference type="PROSITE" id="PS00107">
    <property type="entry name" value="PROTEIN_KINASE_ATP"/>
    <property type="match status" value="1"/>
</dbReference>
<evidence type="ECO:0000313" key="9">
    <source>
        <dbReference type="Proteomes" id="UP000803844"/>
    </source>
</evidence>
<evidence type="ECO:0000313" key="8">
    <source>
        <dbReference type="EMBL" id="KAF3770357.1"/>
    </source>
</evidence>
<evidence type="ECO:0000259" key="6">
    <source>
        <dbReference type="PROSITE" id="PS50006"/>
    </source>
</evidence>
<dbReference type="Gene3D" id="1.10.510.10">
    <property type="entry name" value="Transferase(Phosphotransferase) domain 1"/>
    <property type="match status" value="1"/>
</dbReference>
<dbReference type="SUPFAM" id="SSF56112">
    <property type="entry name" value="Protein kinase-like (PK-like)"/>
    <property type="match status" value="1"/>
</dbReference>
<keyword evidence="5" id="KW-0418">Kinase</keyword>
<evidence type="ECO:0000256" key="2">
    <source>
        <dbReference type="ARBA" id="ARBA00022741"/>
    </source>
</evidence>
<feature type="non-terminal residue" evidence="8">
    <location>
        <position position="410"/>
    </location>
</feature>
<dbReference type="Pfam" id="PF00069">
    <property type="entry name" value="Pkinase"/>
    <property type="match status" value="1"/>
</dbReference>
<keyword evidence="5" id="KW-0723">Serine/threonine-protein kinase</keyword>
<feature type="domain" description="FHA" evidence="6">
    <location>
        <begin position="1"/>
        <end position="39"/>
    </location>
</feature>
<feature type="binding site" evidence="4">
    <location>
        <position position="122"/>
    </location>
    <ligand>
        <name>ATP</name>
        <dbReference type="ChEBI" id="CHEBI:30616"/>
    </ligand>
</feature>
<dbReference type="OrthoDB" id="74764at2759"/>
<dbReference type="InterPro" id="IPR008271">
    <property type="entry name" value="Ser/Thr_kinase_AS"/>
</dbReference>
<feature type="domain" description="Protein kinase" evidence="7">
    <location>
        <begin position="93"/>
        <end position="364"/>
    </location>
</feature>
<evidence type="ECO:0000256" key="1">
    <source>
        <dbReference type="ARBA" id="ARBA00005575"/>
    </source>
</evidence>
<comment type="similarity">
    <text evidence="1">Belongs to the protein kinase superfamily. CAMK Ser/Thr protein kinase family. CHEK2 subfamily.</text>
</comment>
<dbReference type="GeneID" id="63832523"/>
<dbReference type="EMBL" id="MU032344">
    <property type="protein sequence ID" value="KAF3770357.1"/>
    <property type="molecule type" value="Genomic_DNA"/>
</dbReference>
<dbReference type="AlphaFoldDB" id="A0A9P5CU42"/>
<comment type="caution">
    <text evidence="8">The sequence shown here is derived from an EMBL/GenBank/DDBJ whole genome shotgun (WGS) entry which is preliminary data.</text>
</comment>
<dbReference type="GO" id="GO:0004674">
    <property type="term" value="F:protein serine/threonine kinase activity"/>
    <property type="evidence" value="ECO:0007669"/>
    <property type="project" value="UniProtKB-KW"/>
</dbReference>
<dbReference type="Proteomes" id="UP000803844">
    <property type="component" value="Unassembled WGS sequence"/>
</dbReference>
<keyword evidence="5" id="KW-0808">Transferase</keyword>
<dbReference type="Gene3D" id="2.60.200.20">
    <property type="match status" value="1"/>
</dbReference>
<dbReference type="InterPro" id="IPR011009">
    <property type="entry name" value="Kinase-like_dom_sf"/>
</dbReference>
<dbReference type="GO" id="GO:0005524">
    <property type="term" value="F:ATP binding"/>
    <property type="evidence" value="ECO:0007669"/>
    <property type="project" value="UniProtKB-UniRule"/>
</dbReference>
<dbReference type="InterPro" id="IPR017441">
    <property type="entry name" value="Protein_kinase_ATP_BS"/>
</dbReference>
<evidence type="ECO:0000259" key="7">
    <source>
        <dbReference type="PROSITE" id="PS50011"/>
    </source>
</evidence>
<protein>
    <recommendedName>
        <fullName evidence="10">Serine/threonine protein kinase</fullName>
    </recommendedName>
</protein>
<dbReference type="InterPro" id="IPR008984">
    <property type="entry name" value="SMAD_FHA_dom_sf"/>
</dbReference>
<keyword evidence="9" id="KW-1185">Reference proteome</keyword>
<dbReference type="PROSITE" id="PS50011">
    <property type="entry name" value="PROTEIN_KINASE_DOM"/>
    <property type="match status" value="1"/>
</dbReference>
<evidence type="ECO:0000256" key="5">
    <source>
        <dbReference type="RuleBase" id="RU000304"/>
    </source>
</evidence>
<evidence type="ECO:0008006" key="10">
    <source>
        <dbReference type="Google" id="ProtNLM"/>
    </source>
</evidence>
<gene>
    <name evidence="8" type="ORF">M406DRAFT_14904</name>
</gene>
<dbReference type="PROSITE" id="PS50006">
    <property type="entry name" value="FHA_DOMAIN"/>
    <property type="match status" value="1"/>
</dbReference>
<accession>A0A9P5CU42</accession>
<keyword evidence="2 4" id="KW-0547">Nucleotide-binding</keyword>
<dbReference type="InterPro" id="IPR000719">
    <property type="entry name" value="Prot_kinase_dom"/>
</dbReference>